<keyword evidence="3" id="KW-0812">Transmembrane</keyword>
<dbReference type="PANTHER" id="PTHR12482">
    <property type="entry name" value="LIPASE ROG1-RELATED-RELATED"/>
    <property type="match status" value="1"/>
</dbReference>
<feature type="domain" description="DUF676" evidence="5">
    <location>
        <begin position="442"/>
        <end position="708"/>
    </location>
</feature>
<dbReference type="CDD" id="cd00519">
    <property type="entry name" value="Lipase_3"/>
    <property type="match status" value="1"/>
</dbReference>
<gene>
    <name evidence="6" type="ORF">HK105_201669</name>
</gene>
<feature type="region of interest" description="Disordered" evidence="2">
    <location>
        <begin position="797"/>
        <end position="850"/>
    </location>
</feature>
<protein>
    <submittedName>
        <fullName evidence="6">Uncharacterized protein</fullName>
    </submittedName>
</protein>
<accession>A0ABR4NH19</accession>
<evidence type="ECO:0000313" key="6">
    <source>
        <dbReference type="EMBL" id="KAL2918835.1"/>
    </source>
</evidence>
<dbReference type="InterPro" id="IPR007751">
    <property type="entry name" value="DUF676_lipase-like"/>
</dbReference>
<proteinExistence type="inferred from homology"/>
<comment type="similarity">
    <text evidence="1">Belongs to the putative lipase ROG1 family.</text>
</comment>
<evidence type="ECO:0000259" key="4">
    <source>
        <dbReference type="Pfam" id="PF01764"/>
    </source>
</evidence>
<dbReference type="PANTHER" id="PTHR12482:SF62">
    <property type="entry name" value="LIPASE ROG1-RELATED"/>
    <property type="match status" value="1"/>
</dbReference>
<keyword evidence="3" id="KW-1133">Transmembrane helix</keyword>
<keyword evidence="7" id="KW-1185">Reference proteome</keyword>
<evidence type="ECO:0000256" key="2">
    <source>
        <dbReference type="SAM" id="MobiDB-lite"/>
    </source>
</evidence>
<evidence type="ECO:0000256" key="3">
    <source>
        <dbReference type="SAM" id="Phobius"/>
    </source>
</evidence>
<dbReference type="InterPro" id="IPR044294">
    <property type="entry name" value="Lipase-like"/>
</dbReference>
<dbReference type="InterPro" id="IPR029058">
    <property type="entry name" value="AB_hydrolase_fold"/>
</dbReference>
<dbReference type="SUPFAM" id="SSF53474">
    <property type="entry name" value="alpha/beta-Hydrolases"/>
    <property type="match status" value="2"/>
</dbReference>
<feature type="domain" description="Fungal lipase-type" evidence="4">
    <location>
        <begin position="163"/>
        <end position="293"/>
    </location>
</feature>
<reference evidence="6 7" key="1">
    <citation type="submission" date="2023-09" db="EMBL/GenBank/DDBJ databases">
        <title>Pangenome analysis of Batrachochytrium dendrobatidis and related Chytrids.</title>
        <authorList>
            <person name="Yacoub M.N."/>
            <person name="Stajich J.E."/>
            <person name="James T.Y."/>
        </authorList>
    </citation>
    <scope>NUCLEOTIDE SEQUENCE [LARGE SCALE GENOMIC DNA]</scope>
    <source>
        <strain evidence="6 7">JEL0888</strain>
    </source>
</reference>
<dbReference type="Proteomes" id="UP001527925">
    <property type="component" value="Unassembled WGS sequence"/>
</dbReference>
<dbReference type="InterPro" id="IPR002921">
    <property type="entry name" value="Fungal_lipase-type"/>
</dbReference>
<feature type="transmembrane region" description="Helical" evidence="3">
    <location>
        <begin position="752"/>
        <end position="778"/>
    </location>
</feature>
<evidence type="ECO:0000313" key="7">
    <source>
        <dbReference type="Proteomes" id="UP001527925"/>
    </source>
</evidence>
<name>A0ABR4NH19_9FUNG</name>
<dbReference type="Gene3D" id="3.40.50.1820">
    <property type="entry name" value="alpha/beta hydrolase"/>
    <property type="match status" value="2"/>
</dbReference>
<feature type="compositionally biased region" description="Basic and acidic residues" evidence="2">
    <location>
        <begin position="817"/>
        <end position="827"/>
    </location>
</feature>
<sequence>MLHPNGKLASHRTSALARRTVVGLTENTLGGLKDLAETAAAFLGTGWKMSKADLASAMLLLSDMQREHPTERTHNVVTDPQQLRIAAYFMDFVLPSYGAVVLNYFGYGRGFLRDALRINPDRKAVLDHAKLAPADILAWEFGLPELFKPNFYIAHDRRTDAIVLTIRGTLNVHECIVDATTEYVGFLDGYTHKGFAESAAWIEAKYLDAIVGWANSLKCNALYVVGHSLGGAVGALFMMSCMDHIKRATHPDFSVRGCFFASPACASMNLVERFSPHMDSFINESDVVPRLSYGAMLDFRELMVAAAGMLRNKALSRADRIAALHELSVELKATNKHPRIYVPGALYYMYKTSRVHASTSRRAVKQALHGKELVGNELVDELEPHYVVERTDPVLFGDVIIRSNMVYHHLLNKYDNSLRKAHDWLEEWSRPDNVRRFYRDMPKHLVVLHHGLWGNDAHLGQIVRFLSEVAAARGGGAGVGADAGDAQATPIAITDGNALEVAEAIAARAKEPLPESAGDLLFLNASSSAGSLTYDGVDVCGDRLLHSVLGKLAAHGCEPARALSAKSASAENELSADKPEGDDIIDRISLIGYSLGGLIIRYVIGRLDAAGVFDAVRPVNFITLATPHLGTVKPPVSVMTRTYNAVQRSLVGRSGRQMVLADKFHDTNAPLLLLMADTRGVFVRALAKFANRAVFANARNDMTVRYTTSAITASNPFSKYKEIQVDAARYPSIVVPSDSEPKPREPWTSRQIAFVSFISLLSPILLPLWITMLSLGLATLSIKARLREGQIVDDSDWLTGKAQPPALSPARTPSDGADARSGLDSDPKQGQTSPDKPPPAGSPLHELSAQQAAALEPPRQREWMIESLNTLVWRRVNVSLFFTNAHAAIVLRRGAGAGGANVLLYLAREIFRYE</sequence>
<evidence type="ECO:0000259" key="5">
    <source>
        <dbReference type="Pfam" id="PF05057"/>
    </source>
</evidence>
<organism evidence="6 7">
    <name type="scientific">Polyrhizophydium stewartii</name>
    <dbReference type="NCBI Taxonomy" id="2732419"/>
    <lineage>
        <taxon>Eukaryota</taxon>
        <taxon>Fungi</taxon>
        <taxon>Fungi incertae sedis</taxon>
        <taxon>Chytridiomycota</taxon>
        <taxon>Chytridiomycota incertae sedis</taxon>
        <taxon>Chytridiomycetes</taxon>
        <taxon>Rhizophydiales</taxon>
        <taxon>Rhizophydiales incertae sedis</taxon>
        <taxon>Polyrhizophydium</taxon>
    </lineage>
</organism>
<keyword evidence="3" id="KW-0472">Membrane</keyword>
<dbReference type="Pfam" id="PF05057">
    <property type="entry name" value="DUF676"/>
    <property type="match status" value="1"/>
</dbReference>
<dbReference type="EMBL" id="JADGIZ020000005">
    <property type="protein sequence ID" value="KAL2918835.1"/>
    <property type="molecule type" value="Genomic_DNA"/>
</dbReference>
<dbReference type="Pfam" id="PF01764">
    <property type="entry name" value="Lipase_3"/>
    <property type="match status" value="1"/>
</dbReference>
<evidence type="ECO:0000256" key="1">
    <source>
        <dbReference type="ARBA" id="ARBA00007920"/>
    </source>
</evidence>
<comment type="caution">
    <text evidence="6">The sequence shown here is derived from an EMBL/GenBank/DDBJ whole genome shotgun (WGS) entry which is preliminary data.</text>
</comment>